<sequence length="220" mass="25326">MADEVLLLDFWSSPYGMRLRVALAEKGIQYEYREEDLSNKSALLLQSNPVHKKIPVLIHNGKPVSESLVALQYIDEVWRDKTPLLPSDPYLRAQARFWADFVDKKVSELGRVIRTTKGEEQEAAKKEFLESIGLLEGELGDKPYFGGETLGFVDVALIPFYSWFYVYEKCGNFSIEAEQPKFYAWAKRCMQKESVSKSLADQKAIYDLHLQRMKARGMDQ</sequence>
<comment type="similarity">
    <text evidence="4">Belongs to the GST superfamily.</text>
</comment>
<dbReference type="FunFam" id="1.20.1050.10:FF:000018">
    <property type="entry name" value="Glutathione S-transferase U20"/>
    <property type="match status" value="1"/>
</dbReference>
<evidence type="ECO:0000256" key="4">
    <source>
        <dbReference type="RuleBase" id="RU003494"/>
    </source>
</evidence>
<reference evidence="7 8" key="1">
    <citation type="submission" date="2018-02" db="EMBL/GenBank/DDBJ databases">
        <title>Draft genome of wild Prunus yedoensis var. nudiflora.</title>
        <authorList>
            <person name="Baek S."/>
            <person name="Kim J.-H."/>
            <person name="Choi K."/>
            <person name="Kim G.-B."/>
            <person name="Cho A."/>
            <person name="Jang H."/>
            <person name="Shin C.-H."/>
            <person name="Yu H.-J."/>
            <person name="Mun J.-H."/>
        </authorList>
    </citation>
    <scope>NUCLEOTIDE SEQUENCE [LARGE SCALE GENOMIC DNA]</scope>
    <source>
        <strain evidence="8">cv. Jeju island</strain>
        <tissue evidence="7">Leaf</tissue>
    </source>
</reference>
<dbReference type="SFLD" id="SFLDG01152">
    <property type="entry name" value="Main.3:_Omega-_and_Tau-like"/>
    <property type="match status" value="1"/>
</dbReference>
<evidence type="ECO:0000259" key="5">
    <source>
        <dbReference type="PROSITE" id="PS50404"/>
    </source>
</evidence>
<organism evidence="7 8">
    <name type="scientific">Prunus yedoensis var. nudiflora</name>
    <dbReference type="NCBI Taxonomy" id="2094558"/>
    <lineage>
        <taxon>Eukaryota</taxon>
        <taxon>Viridiplantae</taxon>
        <taxon>Streptophyta</taxon>
        <taxon>Embryophyta</taxon>
        <taxon>Tracheophyta</taxon>
        <taxon>Spermatophyta</taxon>
        <taxon>Magnoliopsida</taxon>
        <taxon>eudicotyledons</taxon>
        <taxon>Gunneridae</taxon>
        <taxon>Pentapetalae</taxon>
        <taxon>rosids</taxon>
        <taxon>fabids</taxon>
        <taxon>Rosales</taxon>
        <taxon>Rosaceae</taxon>
        <taxon>Amygdaloideae</taxon>
        <taxon>Amygdaleae</taxon>
        <taxon>Prunus</taxon>
    </lineage>
</organism>
<accession>A0A314Y1T3</accession>
<dbReference type="InterPro" id="IPR045074">
    <property type="entry name" value="GST_C_Tau"/>
</dbReference>
<comment type="catalytic activity">
    <reaction evidence="3">
        <text>RX + glutathione = an S-substituted glutathione + a halide anion + H(+)</text>
        <dbReference type="Rhea" id="RHEA:16437"/>
        <dbReference type="ChEBI" id="CHEBI:15378"/>
        <dbReference type="ChEBI" id="CHEBI:16042"/>
        <dbReference type="ChEBI" id="CHEBI:17792"/>
        <dbReference type="ChEBI" id="CHEBI:57925"/>
        <dbReference type="ChEBI" id="CHEBI:90779"/>
        <dbReference type="EC" id="2.5.1.18"/>
    </reaction>
</comment>
<dbReference type="Gene3D" id="1.20.1050.10">
    <property type="match status" value="1"/>
</dbReference>
<dbReference type="InterPro" id="IPR040079">
    <property type="entry name" value="Glutathione_S-Trfase"/>
</dbReference>
<dbReference type="SUPFAM" id="SSF47616">
    <property type="entry name" value="GST C-terminal domain-like"/>
    <property type="match status" value="1"/>
</dbReference>
<dbReference type="OrthoDB" id="202840at2759"/>
<evidence type="ECO:0000259" key="6">
    <source>
        <dbReference type="PROSITE" id="PS50405"/>
    </source>
</evidence>
<feature type="domain" description="GST N-terminal" evidence="5">
    <location>
        <begin position="3"/>
        <end position="82"/>
    </location>
</feature>
<dbReference type="CDD" id="cd03185">
    <property type="entry name" value="GST_C_Tau"/>
    <property type="match status" value="1"/>
</dbReference>
<dbReference type="EMBL" id="PJQY01001869">
    <property type="protein sequence ID" value="PQP98798.1"/>
    <property type="molecule type" value="Genomic_DNA"/>
</dbReference>
<evidence type="ECO:0000256" key="1">
    <source>
        <dbReference type="ARBA" id="ARBA00012452"/>
    </source>
</evidence>
<dbReference type="PROSITE" id="PS50404">
    <property type="entry name" value="GST_NTER"/>
    <property type="match status" value="1"/>
</dbReference>
<dbReference type="InterPro" id="IPR004045">
    <property type="entry name" value="Glutathione_S-Trfase_N"/>
</dbReference>
<keyword evidence="2 7" id="KW-0808">Transferase</keyword>
<dbReference type="GO" id="GO:0004364">
    <property type="term" value="F:glutathione transferase activity"/>
    <property type="evidence" value="ECO:0007669"/>
    <property type="project" value="UniProtKB-EC"/>
</dbReference>
<dbReference type="CDD" id="cd03058">
    <property type="entry name" value="GST_N_Tau"/>
    <property type="match status" value="1"/>
</dbReference>
<dbReference type="PROSITE" id="PS50405">
    <property type="entry name" value="GST_CTER"/>
    <property type="match status" value="1"/>
</dbReference>
<evidence type="ECO:0000313" key="8">
    <source>
        <dbReference type="Proteomes" id="UP000250321"/>
    </source>
</evidence>
<proteinExistence type="inferred from homology"/>
<dbReference type="InterPro" id="IPR036249">
    <property type="entry name" value="Thioredoxin-like_sf"/>
</dbReference>
<name>A0A314Y1T3_PRUYE</name>
<dbReference type="Proteomes" id="UP000250321">
    <property type="component" value="Unassembled WGS sequence"/>
</dbReference>
<dbReference type="Pfam" id="PF02798">
    <property type="entry name" value="GST_N"/>
    <property type="match status" value="1"/>
</dbReference>
<gene>
    <name evidence="7" type="ORF">Pyn_35562</name>
</gene>
<dbReference type="EC" id="2.5.1.18" evidence="1"/>
<keyword evidence="8" id="KW-1185">Reference proteome</keyword>
<dbReference type="GO" id="GO:0005737">
    <property type="term" value="C:cytoplasm"/>
    <property type="evidence" value="ECO:0007669"/>
    <property type="project" value="TreeGrafter"/>
</dbReference>
<dbReference type="STRING" id="2094558.A0A314Y1T3"/>
<evidence type="ECO:0000313" key="7">
    <source>
        <dbReference type="EMBL" id="PQP98798.1"/>
    </source>
</evidence>
<dbReference type="FunFam" id="3.40.30.10:FF:000014">
    <property type="entry name" value="Tau class glutathione S-transferase"/>
    <property type="match status" value="1"/>
</dbReference>
<dbReference type="SUPFAM" id="SSF52833">
    <property type="entry name" value="Thioredoxin-like"/>
    <property type="match status" value="1"/>
</dbReference>
<dbReference type="InterPro" id="IPR036282">
    <property type="entry name" value="Glutathione-S-Trfase_C_sf"/>
</dbReference>
<evidence type="ECO:0000256" key="3">
    <source>
        <dbReference type="ARBA" id="ARBA00047960"/>
    </source>
</evidence>
<evidence type="ECO:0000256" key="2">
    <source>
        <dbReference type="ARBA" id="ARBA00022679"/>
    </source>
</evidence>
<dbReference type="InterPro" id="IPR004046">
    <property type="entry name" value="GST_C"/>
</dbReference>
<dbReference type="InterPro" id="IPR045073">
    <property type="entry name" value="Omega/Tau-like"/>
</dbReference>
<comment type="caution">
    <text evidence="7">The sequence shown here is derived from an EMBL/GenBank/DDBJ whole genome shotgun (WGS) entry which is preliminary data.</text>
</comment>
<dbReference type="Gene3D" id="3.40.30.10">
    <property type="entry name" value="Glutaredoxin"/>
    <property type="match status" value="1"/>
</dbReference>
<protein>
    <recommendedName>
        <fullName evidence="1">glutathione transferase</fullName>
        <ecNumber evidence="1">2.5.1.18</ecNumber>
    </recommendedName>
</protein>
<dbReference type="PANTHER" id="PTHR11260:SF781">
    <property type="entry name" value="GLUTATHIONE S-TRANSFERASE U19"/>
    <property type="match status" value="1"/>
</dbReference>
<feature type="domain" description="GST C-terminal" evidence="6">
    <location>
        <begin position="88"/>
        <end position="217"/>
    </location>
</feature>
<dbReference type="SFLD" id="SFLDS00019">
    <property type="entry name" value="Glutathione_Transferase_(cytos"/>
    <property type="match status" value="1"/>
</dbReference>
<dbReference type="SFLD" id="SFLDG00358">
    <property type="entry name" value="Main_(cytGST)"/>
    <property type="match status" value="1"/>
</dbReference>
<dbReference type="GO" id="GO:0006749">
    <property type="term" value="P:glutathione metabolic process"/>
    <property type="evidence" value="ECO:0007669"/>
    <property type="project" value="InterPro"/>
</dbReference>
<dbReference type="PANTHER" id="PTHR11260">
    <property type="entry name" value="GLUTATHIONE S-TRANSFERASE, GST, SUPERFAMILY, GST DOMAIN CONTAINING"/>
    <property type="match status" value="1"/>
</dbReference>
<dbReference type="Pfam" id="PF00043">
    <property type="entry name" value="GST_C"/>
    <property type="match status" value="1"/>
</dbReference>
<dbReference type="AlphaFoldDB" id="A0A314Y1T3"/>
<dbReference type="InterPro" id="IPR010987">
    <property type="entry name" value="Glutathione-S-Trfase_C-like"/>
</dbReference>